<keyword evidence="1" id="KW-0479">Metal-binding</keyword>
<dbReference type="InterPro" id="IPR050331">
    <property type="entry name" value="Zinc_finger"/>
</dbReference>
<keyword evidence="2" id="KW-0677">Repeat</keyword>
<feature type="region of interest" description="Disordered" evidence="5">
    <location>
        <begin position="186"/>
        <end position="214"/>
    </location>
</feature>
<dbReference type="InterPro" id="IPR013087">
    <property type="entry name" value="Znf_C2H2_type"/>
</dbReference>
<gene>
    <name evidence="6" type="ORF">CTOB1V02_LOCUS7708</name>
</gene>
<reference evidence="6" key="1">
    <citation type="submission" date="2020-11" db="EMBL/GenBank/DDBJ databases">
        <authorList>
            <person name="Tran Van P."/>
        </authorList>
    </citation>
    <scope>NUCLEOTIDE SEQUENCE</scope>
</reference>
<evidence type="ECO:0000256" key="5">
    <source>
        <dbReference type="SAM" id="MobiDB-lite"/>
    </source>
</evidence>
<dbReference type="GO" id="GO:0008270">
    <property type="term" value="F:zinc ion binding"/>
    <property type="evidence" value="ECO:0007669"/>
    <property type="project" value="UniProtKB-KW"/>
</dbReference>
<feature type="compositionally biased region" description="Basic and acidic residues" evidence="5">
    <location>
        <begin position="7"/>
        <end position="35"/>
    </location>
</feature>
<dbReference type="FunFam" id="3.30.160.60:FF:000446">
    <property type="entry name" value="Zinc finger protein"/>
    <property type="match status" value="1"/>
</dbReference>
<dbReference type="Gene3D" id="3.30.160.60">
    <property type="entry name" value="Classic Zinc Finger"/>
    <property type="match status" value="4"/>
</dbReference>
<dbReference type="EMBL" id="OB662316">
    <property type="protein sequence ID" value="CAD7229842.1"/>
    <property type="molecule type" value="Genomic_DNA"/>
</dbReference>
<dbReference type="Pfam" id="PF00096">
    <property type="entry name" value="zf-C2H2"/>
    <property type="match status" value="2"/>
</dbReference>
<name>A0A7R8WDU3_9CRUS</name>
<dbReference type="InterPro" id="IPR036236">
    <property type="entry name" value="Znf_C2H2_sf"/>
</dbReference>
<dbReference type="FunFam" id="3.30.160.60:FF:000208">
    <property type="entry name" value="zinc finger protein Gfi-1b"/>
    <property type="match status" value="1"/>
</dbReference>
<feature type="region of interest" description="Disordered" evidence="5">
    <location>
        <begin position="1"/>
        <end position="43"/>
    </location>
</feature>
<evidence type="ECO:0000256" key="4">
    <source>
        <dbReference type="ARBA" id="ARBA00022833"/>
    </source>
</evidence>
<organism evidence="6">
    <name type="scientific">Cyprideis torosa</name>
    <dbReference type="NCBI Taxonomy" id="163714"/>
    <lineage>
        <taxon>Eukaryota</taxon>
        <taxon>Metazoa</taxon>
        <taxon>Ecdysozoa</taxon>
        <taxon>Arthropoda</taxon>
        <taxon>Crustacea</taxon>
        <taxon>Oligostraca</taxon>
        <taxon>Ostracoda</taxon>
        <taxon>Podocopa</taxon>
        <taxon>Podocopida</taxon>
        <taxon>Cytherocopina</taxon>
        <taxon>Cytheroidea</taxon>
        <taxon>Cytherideidae</taxon>
        <taxon>Cyprideis</taxon>
    </lineage>
</organism>
<accession>A0A7R8WDU3</accession>
<protein>
    <submittedName>
        <fullName evidence="6">Uncharacterized protein</fullName>
    </submittedName>
</protein>
<keyword evidence="4" id="KW-0862">Zinc</keyword>
<sequence length="534" mass="57621">MKGATRVTEEKACEERKICADETSGESRQESERETSTLCGSEIPLPSSEAKGVGLLSCRNQSAFSLSGIARLLSFSSLKLRLAMKIPSSDLCDSQRKQQRMLESSVAIRLSSAPSTGECARQVSGEPVPCRSGVIRDIPELSLSEAPPWKLPTAMALPLTSLFGFPSFPFPCYPMAMCWPPHTGSPGGPPGKAMHSPALDHRSPSPPSNATSNNACLDGAIRQVIPSHAALGLDLDTSTTDEEGEPRLSNGRSLSPRDHETGGRLPLSLSVTSLITPGSTTLSHSSPVTHSPPTMSFPLKSPYDALLSDFLLKARLLAATRRTMDLYKGGYRFPFPLPMVPVPPSGAAVVTGSLSDVRPHQEQPLGNYPQPQGPFLPPLGLAVDGSGAASSPTGGNGGSYSCIRCEKLFSTAHGLEVHSRRSHSGQRPFSCDSCAKTFGHETTLTQHKAVHASEKSFSCTQCGKQFKRSSTLHTHLLIHSDTRPYPCEYCGKRFHQKSDMKKHTYIHTASDALSLERMRSLSQRRTKSNKHPKR</sequence>
<dbReference type="PANTHER" id="PTHR16515">
    <property type="entry name" value="PR DOMAIN ZINC FINGER PROTEIN"/>
    <property type="match status" value="1"/>
</dbReference>
<evidence type="ECO:0000313" key="6">
    <source>
        <dbReference type="EMBL" id="CAD7229842.1"/>
    </source>
</evidence>
<dbReference type="PANTHER" id="PTHR16515:SF58">
    <property type="entry name" value="ZINC FINGER PROTEIN 22"/>
    <property type="match status" value="1"/>
</dbReference>
<evidence type="ECO:0000256" key="3">
    <source>
        <dbReference type="ARBA" id="ARBA00022771"/>
    </source>
</evidence>
<dbReference type="SMART" id="SM00355">
    <property type="entry name" value="ZnF_C2H2"/>
    <property type="match status" value="4"/>
</dbReference>
<dbReference type="GO" id="GO:0005634">
    <property type="term" value="C:nucleus"/>
    <property type="evidence" value="ECO:0007669"/>
    <property type="project" value="TreeGrafter"/>
</dbReference>
<dbReference type="SUPFAM" id="SSF57667">
    <property type="entry name" value="beta-beta-alpha zinc fingers"/>
    <property type="match status" value="2"/>
</dbReference>
<dbReference type="AlphaFoldDB" id="A0A7R8WDU3"/>
<dbReference type="PROSITE" id="PS50157">
    <property type="entry name" value="ZINC_FINGER_C2H2_2"/>
    <property type="match status" value="4"/>
</dbReference>
<dbReference type="FunFam" id="3.30.160.60:FF:000245">
    <property type="entry name" value="zinc finger protein Gfi-1"/>
    <property type="match status" value="1"/>
</dbReference>
<evidence type="ECO:0000256" key="1">
    <source>
        <dbReference type="ARBA" id="ARBA00022723"/>
    </source>
</evidence>
<feature type="region of interest" description="Disordered" evidence="5">
    <location>
        <begin position="236"/>
        <end position="266"/>
    </location>
</feature>
<dbReference type="OrthoDB" id="6155966at2759"/>
<keyword evidence="3" id="KW-0863">Zinc-finger</keyword>
<dbReference type="PROSITE" id="PS00028">
    <property type="entry name" value="ZINC_FINGER_C2H2_1"/>
    <property type="match status" value="4"/>
</dbReference>
<evidence type="ECO:0000256" key="2">
    <source>
        <dbReference type="ARBA" id="ARBA00022737"/>
    </source>
</evidence>
<proteinExistence type="predicted"/>
<dbReference type="GO" id="GO:0010468">
    <property type="term" value="P:regulation of gene expression"/>
    <property type="evidence" value="ECO:0007669"/>
    <property type="project" value="TreeGrafter"/>
</dbReference>